<dbReference type="SUPFAM" id="SSF102114">
    <property type="entry name" value="Radical SAM enzymes"/>
    <property type="match status" value="1"/>
</dbReference>
<evidence type="ECO:0000256" key="17">
    <source>
        <dbReference type="ARBA" id="ARBA00023239"/>
    </source>
</evidence>
<accession>A0A6P7T385</accession>
<comment type="function">
    <text evidence="19">Isoform MOCS1A and isoform MOCS1B probably form a complex that catalyzes the conversion of 5'-GTP to cyclic pyranopterin monophosphate (cPMP). MOCS1A catalyzes the cyclization of GTP to (8S)-3',8-cyclo-7,8-dihydroguanosine 5'-triphosphate and MOCS1B catalyzes the subsequent conversion of (8S)-3',8-cyclo-7,8-dihydroguanosine 5'-triphosphate to cPMP.</text>
</comment>
<evidence type="ECO:0000256" key="7">
    <source>
        <dbReference type="ARBA" id="ARBA00012575"/>
    </source>
</evidence>
<evidence type="ECO:0000256" key="9">
    <source>
        <dbReference type="ARBA" id="ARBA00022485"/>
    </source>
</evidence>
<dbReference type="InterPro" id="IPR013785">
    <property type="entry name" value="Aldolase_TIM"/>
</dbReference>
<comment type="catalytic activity">
    <reaction evidence="1">
        <text>(8S)-3',8-cyclo-7,8-dihydroguanosine 5'-triphosphate = cyclic pyranopterin phosphate + diphosphate</text>
        <dbReference type="Rhea" id="RHEA:49580"/>
        <dbReference type="ChEBI" id="CHEBI:33019"/>
        <dbReference type="ChEBI" id="CHEBI:59648"/>
        <dbReference type="ChEBI" id="CHEBI:131766"/>
        <dbReference type="EC" id="4.6.1.17"/>
    </reaction>
</comment>
<dbReference type="GO" id="GO:0061799">
    <property type="term" value="F:cyclic pyranopterin monophosphate synthase activity"/>
    <property type="evidence" value="ECO:0007669"/>
    <property type="project" value="UniProtKB-EC"/>
</dbReference>
<dbReference type="NCBIfam" id="TIGR02666">
    <property type="entry name" value="moaA"/>
    <property type="match status" value="1"/>
</dbReference>
<dbReference type="PROSITE" id="PS51918">
    <property type="entry name" value="RADICAL_SAM"/>
    <property type="match status" value="1"/>
</dbReference>
<dbReference type="GO" id="GO:0006777">
    <property type="term" value="P:Mo-molybdopterin cofactor biosynthetic process"/>
    <property type="evidence" value="ECO:0007669"/>
    <property type="project" value="UniProtKB-KW"/>
</dbReference>
<evidence type="ECO:0000256" key="11">
    <source>
        <dbReference type="ARBA" id="ARBA00022723"/>
    </source>
</evidence>
<evidence type="ECO:0000256" key="8">
    <source>
        <dbReference type="ARBA" id="ARBA00015273"/>
    </source>
</evidence>
<dbReference type="InterPro" id="IPR058240">
    <property type="entry name" value="rSAM_sf"/>
</dbReference>
<keyword evidence="15" id="KW-0342">GTP-binding</keyword>
<keyword evidence="9" id="KW-0004">4Fe-4S</keyword>
<proteinExistence type="inferred from homology"/>
<evidence type="ECO:0000256" key="1">
    <source>
        <dbReference type="ARBA" id="ARBA00001637"/>
    </source>
</evidence>
<comment type="pathway">
    <text evidence="3">Cofactor biosynthesis; molybdopterin biosynthesis.</text>
</comment>
<dbReference type="UniPathway" id="UPA00344"/>
<dbReference type="PANTHER" id="PTHR22960">
    <property type="entry name" value="MOLYBDOPTERIN COFACTOR SYNTHESIS PROTEIN A"/>
    <property type="match status" value="1"/>
</dbReference>
<evidence type="ECO:0000313" key="23">
    <source>
        <dbReference type="RefSeq" id="XP_029644386.1"/>
    </source>
</evidence>
<comment type="similarity">
    <text evidence="4">In the C-terminal section; belongs to the MoaC family.</text>
</comment>
<comment type="catalytic activity">
    <reaction evidence="18">
        <text>GTP + AH2 + S-adenosyl-L-methionine = (8S)-3',8-cyclo-7,8-dihydroguanosine 5'-triphosphate + 5'-deoxyadenosine + L-methionine + A + H(+)</text>
        <dbReference type="Rhea" id="RHEA:49576"/>
        <dbReference type="ChEBI" id="CHEBI:13193"/>
        <dbReference type="ChEBI" id="CHEBI:15378"/>
        <dbReference type="ChEBI" id="CHEBI:17319"/>
        <dbReference type="ChEBI" id="CHEBI:17499"/>
        <dbReference type="ChEBI" id="CHEBI:37565"/>
        <dbReference type="ChEBI" id="CHEBI:57844"/>
        <dbReference type="ChEBI" id="CHEBI:59789"/>
        <dbReference type="ChEBI" id="CHEBI:131766"/>
        <dbReference type="EC" id="4.1.99.22"/>
    </reaction>
</comment>
<dbReference type="SMART" id="SM00729">
    <property type="entry name" value="Elp3"/>
    <property type="match status" value="1"/>
</dbReference>
<evidence type="ECO:0000259" key="21">
    <source>
        <dbReference type="PROSITE" id="PS51918"/>
    </source>
</evidence>
<dbReference type="InterPro" id="IPR006638">
    <property type="entry name" value="Elp3/MiaA/NifB-like_rSAM"/>
</dbReference>
<name>A0A6P7T385_9MOLL</name>
<dbReference type="PROSITE" id="PS01305">
    <property type="entry name" value="MOAA_NIFB_PQQE"/>
    <property type="match status" value="1"/>
</dbReference>
<keyword evidence="10" id="KW-0949">S-adenosyl-L-methionine</keyword>
<dbReference type="SFLD" id="SFLDG01386">
    <property type="entry name" value="main_SPASM_domain-containing"/>
    <property type="match status" value="1"/>
</dbReference>
<evidence type="ECO:0000256" key="6">
    <source>
        <dbReference type="ARBA" id="ARBA00012167"/>
    </source>
</evidence>
<dbReference type="SFLD" id="SFLDG01067">
    <property type="entry name" value="SPASM/twitch_domain_containing"/>
    <property type="match status" value="1"/>
</dbReference>
<reference evidence="23" key="1">
    <citation type="submission" date="2025-08" db="UniProtKB">
        <authorList>
            <consortium name="RefSeq"/>
        </authorList>
    </citation>
    <scope>IDENTIFICATION</scope>
</reference>
<dbReference type="SFLD" id="SFLDG01383">
    <property type="entry name" value="cyclic_pyranopterin_phosphate"/>
    <property type="match status" value="1"/>
</dbReference>
<dbReference type="InterPro" id="IPR013483">
    <property type="entry name" value="MoaA"/>
</dbReference>
<dbReference type="CDD" id="cd21117">
    <property type="entry name" value="Twitch_MoaA"/>
    <property type="match status" value="1"/>
</dbReference>
<evidence type="ECO:0000256" key="3">
    <source>
        <dbReference type="ARBA" id="ARBA00005046"/>
    </source>
</evidence>
<evidence type="ECO:0000256" key="13">
    <source>
        <dbReference type="ARBA" id="ARBA00023004"/>
    </source>
</evidence>
<dbReference type="InterPro" id="IPR000385">
    <property type="entry name" value="MoaA_NifB_PqqE_Fe-S-bd_CS"/>
</dbReference>
<dbReference type="GO" id="GO:0051539">
    <property type="term" value="F:4 iron, 4 sulfur cluster binding"/>
    <property type="evidence" value="ECO:0007669"/>
    <property type="project" value="UniProtKB-KW"/>
</dbReference>
<dbReference type="PANTHER" id="PTHR22960:SF0">
    <property type="entry name" value="MOLYBDENUM COFACTOR BIOSYNTHESIS PROTEIN 1"/>
    <property type="match status" value="1"/>
</dbReference>
<dbReference type="KEGG" id="osn:115218621"/>
<evidence type="ECO:0000256" key="14">
    <source>
        <dbReference type="ARBA" id="ARBA00023014"/>
    </source>
</evidence>
<dbReference type="Pfam" id="PF04055">
    <property type="entry name" value="Radical_SAM"/>
    <property type="match status" value="1"/>
</dbReference>
<evidence type="ECO:0000256" key="19">
    <source>
        <dbReference type="ARBA" id="ARBA00054222"/>
    </source>
</evidence>
<keyword evidence="14" id="KW-0411">Iron-sulfur</keyword>
<dbReference type="HAMAP" id="MF_01225_B">
    <property type="entry name" value="MoaA_B"/>
    <property type="match status" value="1"/>
</dbReference>
<dbReference type="Pfam" id="PF06463">
    <property type="entry name" value="Mob_synth_C"/>
    <property type="match status" value="1"/>
</dbReference>
<evidence type="ECO:0000256" key="20">
    <source>
        <dbReference type="ARBA" id="ARBA00063038"/>
    </source>
</evidence>
<evidence type="ECO:0000256" key="2">
    <source>
        <dbReference type="ARBA" id="ARBA00001966"/>
    </source>
</evidence>
<evidence type="ECO:0000256" key="10">
    <source>
        <dbReference type="ARBA" id="ARBA00022691"/>
    </source>
</evidence>
<evidence type="ECO:0000256" key="15">
    <source>
        <dbReference type="ARBA" id="ARBA00023134"/>
    </source>
</evidence>
<dbReference type="SFLD" id="SFLDS00029">
    <property type="entry name" value="Radical_SAM"/>
    <property type="match status" value="1"/>
</dbReference>
<evidence type="ECO:0000256" key="4">
    <source>
        <dbReference type="ARBA" id="ARBA00008484"/>
    </source>
</evidence>
<evidence type="ECO:0000256" key="12">
    <source>
        <dbReference type="ARBA" id="ARBA00022741"/>
    </source>
</evidence>
<dbReference type="InterPro" id="IPR040064">
    <property type="entry name" value="MoaA-like"/>
</dbReference>
<dbReference type="NCBIfam" id="NF001199">
    <property type="entry name" value="PRK00164.2-1"/>
    <property type="match status" value="1"/>
</dbReference>
<dbReference type="AlphaFoldDB" id="A0A6P7T385"/>
<evidence type="ECO:0000256" key="5">
    <source>
        <dbReference type="ARBA" id="ARBA00009862"/>
    </source>
</evidence>
<dbReference type="Proteomes" id="UP000515154">
    <property type="component" value="Linkage group LG13"/>
</dbReference>
<keyword evidence="17" id="KW-0456">Lyase</keyword>
<keyword evidence="22" id="KW-1185">Reference proteome</keyword>
<protein>
    <recommendedName>
        <fullName evidence="8">Molybdenum cofactor biosynthesis protein 1</fullName>
        <ecNumber evidence="6">4.1.99.22</ecNumber>
        <ecNumber evidence="7">4.6.1.17</ecNumber>
    </recommendedName>
</protein>
<gene>
    <name evidence="23" type="primary">LOC115218621</name>
</gene>
<keyword evidence="12" id="KW-0547">Nucleotide-binding</keyword>
<evidence type="ECO:0000313" key="22">
    <source>
        <dbReference type="Proteomes" id="UP000515154"/>
    </source>
</evidence>
<evidence type="ECO:0000256" key="16">
    <source>
        <dbReference type="ARBA" id="ARBA00023150"/>
    </source>
</evidence>
<keyword evidence="16" id="KW-0501">Molybdenum cofactor biosynthesis</keyword>
<organism evidence="22 23">
    <name type="scientific">Octopus sinensis</name>
    <name type="common">East Asian common octopus</name>
    <dbReference type="NCBI Taxonomy" id="2607531"/>
    <lineage>
        <taxon>Eukaryota</taxon>
        <taxon>Metazoa</taxon>
        <taxon>Spiralia</taxon>
        <taxon>Lophotrochozoa</taxon>
        <taxon>Mollusca</taxon>
        <taxon>Cephalopoda</taxon>
        <taxon>Coleoidea</taxon>
        <taxon>Octopodiformes</taxon>
        <taxon>Octopoda</taxon>
        <taxon>Incirrata</taxon>
        <taxon>Octopodidae</taxon>
        <taxon>Octopus</taxon>
    </lineage>
</organism>
<dbReference type="GO" id="GO:0061798">
    <property type="term" value="F:GTP 3',8'-cyclase activity"/>
    <property type="evidence" value="ECO:0007669"/>
    <property type="project" value="UniProtKB-EC"/>
</dbReference>
<dbReference type="FunFam" id="3.20.20.70:FF:000117">
    <property type="entry name" value="molybdenum cofactor biosynthesis protein 1"/>
    <property type="match status" value="1"/>
</dbReference>
<dbReference type="Gene3D" id="3.20.20.70">
    <property type="entry name" value="Aldolase class I"/>
    <property type="match status" value="1"/>
</dbReference>
<dbReference type="RefSeq" id="XP_029644386.1">
    <property type="nucleotide sequence ID" value="XM_029788526.2"/>
</dbReference>
<dbReference type="GO" id="GO:0005525">
    <property type="term" value="F:GTP binding"/>
    <property type="evidence" value="ECO:0007669"/>
    <property type="project" value="UniProtKB-KW"/>
</dbReference>
<feature type="domain" description="Radical SAM core" evidence="21">
    <location>
        <begin position="57"/>
        <end position="280"/>
    </location>
</feature>
<keyword evidence="13" id="KW-0408">Iron</keyword>
<comment type="similarity">
    <text evidence="5">In the N-terminal section; belongs to the radical SAM superfamily. MoaA family.</text>
</comment>
<comment type="subunit">
    <text evidence="20">Isoform MOCS1A and isoform MOCS1B probably form a heterooligomer.</text>
</comment>
<dbReference type="InterPro" id="IPR050105">
    <property type="entry name" value="MoCo_biosynth_MoaA/MoaC"/>
</dbReference>
<dbReference type="EC" id="4.1.99.22" evidence="6"/>
<dbReference type="EC" id="4.6.1.17" evidence="7"/>
<sequence>MLPHLYNGKNMICIFRRAFWPTARNYALLRHLQTVPLKTGNYFDNNVLPFSAFLTDNYGRQHTYLRISLTERCNFRCQYCMPESGVELTPNKNLLTTAELIQITSLFVNQGIKKVRLTGGEPLIRKDLIKIVEELHLLKQYGLEFITMTTNGVILHRVVEKLKEAGLDSLNVSLDSLMPHKFAFITRRNCLDKVLKNIEGALAAGFSPLKINCVVMKDLNDDEICNFVQLTEKMNLDVRFIEYMPFQDNKWNLKKMVPYKDMLEIIKRKWPNISKIKDKPNDTSKAFKIPGFEGQIGFITSMSNHFCGSCNRLRLTANGNLKVCLFGNEEISLKDMIRKNVSEEEILKHIEFAVKRKHKQHAGVHNIKNMKNRPMVLIGG</sequence>
<comment type="cofactor">
    <cofactor evidence="2">
        <name>[4Fe-4S] cluster</name>
        <dbReference type="ChEBI" id="CHEBI:49883"/>
    </cofactor>
</comment>
<dbReference type="GO" id="GO:0046872">
    <property type="term" value="F:metal ion binding"/>
    <property type="evidence" value="ECO:0007669"/>
    <property type="project" value="UniProtKB-KW"/>
</dbReference>
<dbReference type="InterPro" id="IPR007197">
    <property type="entry name" value="rSAM"/>
</dbReference>
<dbReference type="InterPro" id="IPR010505">
    <property type="entry name" value="MoaA_twitch"/>
</dbReference>
<keyword evidence="11" id="KW-0479">Metal-binding</keyword>
<evidence type="ECO:0000256" key="18">
    <source>
        <dbReference type="ARBA" id="ARBA00048697"/>
    </source>
</evidence>
<dbReference type="CDD" id="cd01335">
    <property type="entry name" value="Radical_SAM"/>
    <property type="match status" value="1"/>
</dbReference>